<sequence>MGLSLSSSAGSSAPAPVYSGIDKLTAILEDVDDGSGTSPISQIAIWKDTLSTFTEGLRGLPVPDKCHVVAMHICKETILVPYHEMLLFEIATEEHQKYFLRVDRFVSNPNMTMFTASSSNANLIEKKGVCLAEHQAQVARRAESIVGPDFQKAWSAFFKPNPASFRRLLDLLALVTEEEYGDYNLWDRSCYWFSSVVYRTFRMDFQASEEIQGPAYPNLGKFARRGNGVDHLSVYLNDHGKLYDAWQANKSAWTPIARFLCREKGKGVIKYDTTRNAFIIATRTGLDFVIFSGEGLSGDDRPGHIAKGPYSADLNGRLINITCHGSSPVDLRFKTRDDAKVIFTAMRCLMNDEPFAIHPTKILVDRRHSSMLISQSPSCPGYLEFSVRPKSFFTNAYHSNASPRQSHALPRHPNLRFFKPLDLKALLLDKITPGNVESYQPLSLVWRDAQKSLVWKREFVLQTSEGTPDDSWTSYWEAYFSNKRKG</sequence>
<dbReference type="HOGENOM" id="CLU_561532_0_0_1"/>
<dbReference type="Proteomes" id="UP000027073">
    <property type="component" value="Unassembled WGS sequence"/>
</dbReference>
<protein>
    <submittedName>
        <fullName evidence="1">Uncharacterized protein</fullName>
    </submittedName>
</protein>
<proteinExistence type="predicted"/>
<dbReference type="EMBL" id="KL198010">
    <property type="protein sequence ID" value="KDQ25905.1"/>
    <property type="molecule type" value="Genomic_DNA"/>
</dbReference>
<evidence type="ECO:0000313" key="1">
    <source>
        <dbReference type="EMBL" id="KDQ25905.1"/>
    </source>
</evidence>
<name>A0A067NG24_PLEO1</name>
<reference evidence="2" key="1">
    <citation type="journal article" date="2014" name="Proc. Natl. Acad. Sci. U.S.A.">
        <title>Extensive sampling of basidiomycete genomes demonstrates inadequacy of the white-rot/brown-rot paradigm for wood decay fungi.</title>
        <authorList>
            <person name="Riley R."/>
            <person name="Salamov A.A."/>
            <person name="Brown D.W."/>
            <person name="Nagy L.G."/>
            <person name="Floudas D."/>
            <person name="Held B.W."/>
            <person name="Levasseur A."/>
            <person name="Lombard V."/>
            <person name="Morin E."/>
            <person name="Otillar R."/>
            <person name="Lindquist E.A."/>
            <person name="Sun H."/>
            <person name="LaButti K.M."/>
            <person name="Schmutz J."/>
            <person name="Jabbour D."/>
            <person name="Luo H."/>
            <person name="Baker S.E."/>
            <person name="Pisabarro A.G."/>
            <person name="Walton J.D."/>
            <person name="Blanchette R.A."/>
            <person name="Henrissat B."/>
            <person name="Martin F."/>
            <person name="Cullen D."/>
            <person name="Hibbett D.S."/>
            <person name="Grigoriev I.V."/>
        </authorList>
    </citation>
    <scope>NUCLEOTIDE SEQUENCE [LARGE SCALE GENOMIC DNA]</scope>
    <source>
        <strain evidence="2">PC15</strain>
    </source>
</reference>
<organism evidence="1 2">
    <name type="scientific">Pleurotus ostreatus (strain PC15)</name>
    <name type="common">Oyster mushroom</name>
    <dbReference type="NCBI Taxonomy" id="1137138"/>
    <lineage>
        <taxon>Eukaryota</taxon>
        <taxon>Fungi</taxon>
        <taxon>Dikarya</taxon>
        <taxon>Basidiomycota</taxon>
        <taxon>Agaricomycotina</taxon>
        <taxon>Agaricomycetes</taxon>
        <taxon>Agaricomycetidae</taxon>
        <taxon>Agaricales</taxon>
        <taxon>Pleurotineae</taxon>
        <taxon>Pleurotaceae</taxon>
        <taxon>Pleurotus</taxon>
    </lineage>
</organism>
<dbReference type="AlphaFoldDB" id="A0A067NG24"/>
<dbReference type="VEuPathDB" id="FungiDB:PLEOSDRAFT_1106791"/>
<evidence type="ECO:0000313" key="2">
    <source>
        <dbReference type="Proteomes" id="UP000027073"/>
    </source>
</evidence>
<dbReference type="InParanoid" id="A0A067NG24"/>
<gene>
    <name evidence="1" type="ORF">PLEOSDRAFT_1106791</name>
</gene>
<dbReference type="OrthoDB" id="2850179at2759"/>
<accession>A0A067NG24</accession>